<dbReference type="Proteomes" id="UP000735302">
    <property type="component" value="Unassembled WGS sequence"/>
</dbReference>
<gene>
    <name evidence="1" type="ORF">PoB_006101600</name>
</gene>
<evidence type="ECO:0000313" key="2">
    <source>
        <dbReference type="Proteomes" id="UP000735302"/>
    </source>
</evidence>
<organism evidence="1 2">
    <name type="scientific">Plakobranchus ocellatus</name>
    <dbReference type="NCBI Taxonomy" id="259542"/>
    <lineage>
        <taxon>Eukaryota</taxon>
        <taxon>Metazoa</taxon>
        <taxon>Spiralia</taxon>
        <taxon>Lophotrochozoa</taxon>
        <taxon>Mollusca</taxon>
        <taxon>Gastropoda</taxon>
        <taxon>Heterobranchia</taxon>
        <taxon>Euthyneura</taxon>
        <taxon>Panpulmonata</taxon>
        <taxon>Sacoglossa</taxon>
        <taxon>Placobranchoidea</taxon>
        <taxon>Plakobranchidae</taxon>
        <taxon>Plakobranchus</taxon>
    </lineage>
</organism>
<proteinExistence type="predicted"/>
<keyword evidence="2" id="KW-1185">Reference proteome</keyword>
<name>A0AAV4CRI9_9GAST</name>
<comment type="caution">
    <text evidence="1">The sequence shown here is derived from an EMBL/GenBank/DDBJ whole genome shotgun (WGS) entry which is preliminary data.</text>
</comment>
<evidence type="ECO:0000313" key="1">
    <source>
        <dbReference type="EMBL" id="GFO34511.1"/>
    </source>
</evidence>
<sequence>MTTAGRIMRDHIMPPHPQPLFSLIQQSDRPGFIIQSKALALQQDGSRSRLGVLLDQGNFSVFKHVWLTQNLLPPVCSQPKPHIKRMIIAVSNQKRQKSDSRCYKIPVKRCNCMGTFKVKVCIKDFR</sequence>
<reference evidence="1 2" key="1">
    <citation type="journal article" date="2021" name="Elife">
        <title>Chloroplast acquisition without the gene transfer in kleptoplastic sea slugs, Plakobranchus ocellatus.</title>
        <authorList>
            <person name="Maeda T."/>
            <person name="Takahashi S."/>
            <person name="Yoshida T."/>
            <person name="Shimamura S."/>
            <person name="Takaki Y."/>
            <person name="Nagai Y."/>
            <person name="Toyoda A."/>
            <person name="Suzuki Y."/>
            <person name="Arimoto A."/>
            <person name="Ishii H."/>
            <person name="Satoh N."/>
            <person name="Nishiyama T."/>
            <person name="Hasebe M."/>
            <person name="Maruyama T."/>
            <person name="Minagawa J."/>
            <person name="Obokata J."/>
            <person name="Shigenobu S."/>
        </authorList>
    </citation>
    <scope>NUCLEOTIDE SEQUENCE [LARGE SCALE GENOMIC DNA]</scope>
</reference>
<accession>A0AAV4CRI9</accession>
<dbReference type="EMBL" id="BLXT01006904">
    <property type="protein sequence ID" value="GFO34511.1"/>
    <property type="molecule type" value="Genomic_DNA"/>
</dbReference>
<protein>
    <submittedName>
        <fullName evidence="1">Uncharacterized protein</fullName>
    </submittedName>
</protein>
<dbReference type="AlphaFoldDB" id="A0AAV4CRI9"/>